<evidence type="ECO:0000313" key="1">
    <source>
        <dbReference type="EMBL" id="ERH14206.1"/>
    </source>
</evidence>
<proteinExistence type="predicted"/>
<evidence type="ECO:0000313" key="2">
    <source>
        <dbReference type="Proteomes" id="UP000016481"/>
    </source>
</evidence>
<protein>
    <submittedName>
        <fullName evidence="1">Uncharacterized protein</fullName>
    </submittedName>
</protein>
<gene>
    <name evidence="1" type="ORF">HMPREF1978_01880</name>
</gene>
<dbReference type="HOGENOM" id="CLU_3264335_0_0_11"/>
<dbReference type="Proteomes" id="UP000016481">
    <property type="component" value="Unassembled WGS sequence"/>
</dbReference>
<dbReference type="EMBL" id="AWSC01000085">
    <property type="protein sequence ID" value="ERH14206.1"/>
    <property type="molecule type" value="Genomic_DNA"/>
</dbReference>
<organism evidence="1 2">
    <name type="scientific">Actinomyces graevenitzii F0530</name>
    <dbReference type="NCBI Taxonomy" id="1321817"/>
    <lineage>
        <taxon>Bacteria</taxon>
        <taxon>Bacillati</taxon>
        <taxon>Actinomycetota</taxon>
        <taxon>Actinomycetes</taxon>
        <taxon>Actinomycetales</taxon>
        <taxon>Actinomycetaceae</taxon>
        <taxon>Actinomyces</taxon>
    </lineage>
</organism>
<name>U1PUN0_9ACTO</name>
<accession>U1PUN0</accession>
<reference evidence="1 2" key="1">
    <citation type="submission" date="2013-08" db="EMBL/GenBank/DDBJ databases">
        <authorList>
            <person name="Weinstock G."/>
            <person name="Sodergren E."/>
            <person name="Wylie T."/>
            <person name="Fulton L."/>
            <person name="Fulton R."/>
            <person name="Fronick C."/>
            <person name="O'Laughlin M."/>
            <person name="Godfrey J."/>
            <person name="Miner T."/>
            <person name="Herter B."/>
            <person name="Appelbaum E."/>
            <person name="Cordes M."/>
            <person name="Lek S."/>
            <person name="Wollam A."/>
            <person name="Pepin K.H."/>
            <person name="Palsikar V.B."/>
            <person name="Mitreva M."/>
            <person name="Wilson R.K."/>
        </authorList>
    </citation>
    <scope>NUCLEOTIDE SEQUENCE [LARGE SCALE GENOMIC DNA]</scope>
    <source>
        <strain evidence="1 2">F0530</strain>
    </source>
</reference>
<dbReference type="AlphaFoldDB" id="U1PUN0"/>
<sequence>MSPKLYQLYTTKFGFPRSRGDEPRSRMLKIISLKFSPLTRG</sequence>
<comment type="caution">
    <text evidence="1">The sequence shown here is derived from an EMBL/GenBank/DDBJ whole genome shotgun (WGS) entry which is preliminary data.</text>
</comment>